<dbReference type="Proteomes" id="UP001162060">
    <property type="component" value="Unassembled WGS sequence"/>
</dbReference>
<evidence type="ECO:0000256" key="3">
    <source>
        <dbReference type="ARBA" id="ARBA00022723"/>
    </source>
</evidence>
<dbReference type="AlphaFoldDB" id="A0AAV1TTC2"/>
<organism evidence="8 9">
    <name type="scientific">Peronospora matthiolae</name>
    <dbReference type="NCBI Taxonomy" id="2874970"/>
    <lineage>
        <taxon>Eukaryota</taxon>
        <taxon>Sar</taxon>
        <taxon>Stramenopiles</taxon>
        <taxon>Oomycota</taxon>
        <taxon>Peronosporomycetes</taxon>
        <taxon>Peronosporales</taxon>
        <taxon>Peronosporaceae</taxon>
        <taxon>Peronospora</taxon>
    </lineage>
</organism>
<dbReference type="Pfam" id="PF00293">
    <property type="entry name" value="NUDIX"/>
    <property type="match status" value="1"/>
</dbReference>
<gene>
    <name evidence="8" type="ORF">PM001_LOCUS10810</name>
</gene>
<evidence type="ECO:0000256" key="4">
    <source>
        <dbReference type="ARBA" id="ARBA00022801"/>
    </source>
</evidence>
<comment type="similarity">
    <text evidence="2">Belongs to the Nudix hydrolase family.</text>
</comment>
<keyword evidence="5" id="KW-0460">Magnesium</keyword>
<dbReference type="GO" id="GO:0008413">
    <property type="term" value="F:8-oxo-7,8-dihydroguanosine triphosphate pyrophosphatase activity"/>
    <property type="evidence" value="ECO:0007669"/>
    <property type="project" value="TreeGrafter"/>
</dbReference>
<protein>
    <recommendedName>
        <fullName evidence="7">Nudix hydrolase domain-containing protein</fullName>
    </recommendedName>
</protein>
<dbReference type="Gene3D" id="3.90.79.10">
    <property type="entry name" value="Nucleoside Triphosphate Pyrophosphohydrolase"/>
    <property type="match status" value="1"/>
</dbReference>
<dbReference type="SUPFAM" id="SSF55811">
    <property type="entry name" value="Nudix"/>
    <property type="match status" value="1"/>
</dbReference>
<evidence type="ECO:0000313" key="9">
    <source>
        <dbReference type="Proteomes" id="UP001162060"/>
    </source>
</evidence>
<sequence>MRAVPTWPRRLFTLALLARDSAAADGEQQVLLGLKKRGFGVGKWNGFGGKVEATDASIVAAAAREVLEEAKVHVRSEDFESCGVLLFSFEEREEVKEVHVFWTHRFSGEPSESEEMKPQWYDVSQIPFGSMWADDKIWLPHVLSGKIVQGHFHFAANEDFMLDYELEVSTRQVTGTEAL</sequence>
<evidence type="ECO:0000256" key="1">
    <source>
        <dbReference type="ARBA" id="ARBA00001946"/>
    </source>
</evidence>
<feature type="chain" id="PRO_5043651393" description="Nudix hydrolase domain-containing protein" evidence="6">
    <location>
        <begin position="24"/>
        <end position="179"/>
    </location>
</feature>
<reference evidence="8" key="1">
    <citation type="submission" date="2024-01" db="EMBL/GenBank/DDBJ databases">
        <authorList>
            <person name="Webb A."/>
        </authorList>
    </citation>
    <scope>NUCLEOTIDE SEQUENCE</scope>
    <source>
        <strain evidence="8">Pm1</strain>
    </source>
</reference>
<comment type="cofactor">
    <cofactor evidence="1">
        <name>Mg(2+)</name>
        <dbReference type="ChEBI" id="CHEBI:18420"/>
    </cofactor>
</comment>
<dbReference type="GO" id="GO:0046872">
    <property type="term" value="F:metal ion binding"/>
    <property type="evidence" value="ECO:0007669"/>
    <property type="project" value="UniProtKB-KW"/>
</dbReference>
<dbReference type="PROSITE" id="PS51462">
    <property type="entry name" value="NUDIX"/>
    <property type="match status" value="1"/>
</dbReference>
<dbReference type="PANTHER" id="PTHR43758">
    <property type="entry name" value="7,8-DIHYDRO-8-OXOGUANINE TRIPHOSPHATASE"/>
    <property type="match status" value="1"/>
</dbReference>
<keyword evidence="3" id="KW-0479">Metal-binding</keyword>
<dbReference type="EMBL" id="CAKLBY020000087">
    <property type="protein sequence ID" value="CAK7925660.1"/>
    <property type="molecule type" value="Genomic_DNA"/>
</dbReference>
<dbReference type="InterPro" id="IPR015797">
    <property type="entry name" value="NUDIX_hydrolase-like_dom_sf"/>
</dbReference>
<dbReference type="GO" id="GO:0042262">
    <property type="term" value="P:DNA protection"/>
    <property type="evidence" value="ECO:0007669"/>
    <property type="project" value="TreeGrafter"/>
</dbReference>
<proteinExistence type="inferred from homology"/>
<evidence type="ECO:0000256" key="5">
    <source>
        <dbReference type="ARBA" id="ARBA00022842"/>
    </source>
</evidence>
<evidence type="ECO:0000256" key="2">
    <source>
        <dbReference type="ARBA" id="ARBA00005582"/>
    </source>
</evidence>
<evidence type="ECO:0000259" key="7">
    <source>
        <dbReference type="PROSITE" id="PS51462"/>
    </source>
</evidence>
<keyword evidence="4" id="KW-0378">Hydrolase</keyword>
<name>A0AAV1TTC2_9STRA</name>
<accession>A0AAV1TTC2</accession>
<dbReference type="InterPro" id="IPR000086">
    <property type="entry name" value="NUDIX_hydrolase_dom"/>
</dbReference>
<feature type="domain" description="Nudix hydrolase" evidence="7">
    <location>
        <begin position="8"/>
        <end position="144"/>
    </location>
</feature>
<feature type="signal peptide" evidence="6">
    <location>
        <begin position="1"/>
        <end position="23"/>
    </location>
</feature>
<comment type="caution">
    <text evidence="8">The sequence shown here is derived from an EMBL/GenBank/DDBJ whole genome shotgun (WGS) entry which is preliminary data.</text>
</comment>
<keyword evidence="6" id="KW-0732">Signal</keyword>
<dbReference type="CDD" id="cd03427">
    <property type="entry name" value="NUDIX_MTH1_Nudt1"/>
    <property type="match status" value="1"/>
</dbReference>
<evidence type="ECO:0000313" key="8">
    <source>
        <dbReference type="EMBL" id="CAK7925660.1"/>
    </source>
</evidence>
<evidence type="ECO:0000256" key="6">
    <source>
        <dbReference type="SAM" id="SignalP"/>
    </source>
</evidence>
<dbReference type="PANTHER" id="PTHR43758:SF2">
    <property type="entry name" value="OXIDIZED PURINE NUCLEOSIDE TRIPHOSPHATE HYDROLASE"/>
    <property type="match status" value="1"/>
</dbReference>
<dbReference type="GO" id="GO:0005737">
    <property type="term" value="C:cytoplasm"/>
    <property type="evidence" value="ECO:0007669"/>
    <property type="project" value="TreeGrafter"/>
</dbReference>